<name>A0A7J7Y909_PIPKU</name>
<dbReference type="FunFam" id="1.25.40.420:FF:000001">
    <property type="entry name" value="Kelch-like family member 12"/>
    <property type="match status" value="1"/>
</dbReference>
<evidence type="ECO:0000313" key="4">
    <source>
        <dbReference type="EMBL" id="KAF6358365.1"/>
    </source>
</evidence>
<organism evidence="4 5">
    <name type="scientific">Pipistrellus kuhlii</name>
    <name type="common">Kuhl's pipistrelle</name>
    <dbReference type="NCBI Taxonomy" id="59472"/>
    <lineage>
        <taxon>Eukaryota</taxon>
        <taxon>Metazoa</taxon>
        <taxon>Chordata</taxon>
        <taxon>Craniata</taxon>
        <taxon>Vertebrata</taxon>
        <taxon>Euteleostomi</taxon>
        <taxon>Mammalia</taxon>
        <taxon>Eutheria</taxon>
        <taxon>Laurasiatheria</taxon>
        <taxon>Chiroptera</taxon>
        <taxon>Yangochiroptera</taxon>
        <taxon>Vespertilionidae</taxon>
        <taxon>Pipistrellus</taxon>
    </lineage>
</organism>
<sequence length="623" mass="71192">MKFRLEGKEKCQHSLNLLNKIKNMRELAEMVDVVLIAEGETFPCHRLVLAAFSPYFKAMFTCGLIECTQREVVLYDTTAESVSVILNYMYSAALEINNSNVQTVAMAAYFMQMEEVFSVCQKYMMDHMDAFNCVGIYYFAKQIGAEDLSDQAKKYLYQHFAEVSLHEEILELEVHQFLTLIKSDDLNVSREESILDLVLRWVNHNQELRKEHLVELLKQVRLELINPSFLRQALKRNTMLLCDANCIDIIQNTFKAFKTPQPHPLNLRYGMETTSLLLCIGNNSSGIKSRRRNYGDASFCYDPAQRKTYFISSPKYGEGLGSVCTGVVMENNAVIVAGEASASKLSRQKNKNVEIYRYHDRGNQFWEKLCTAEFRELYALGTVHNDLYVIGGQMKIKNQYLITNCVDKYSVERDSWKRVAPLPLPLACHAVVTVNNNLYVIGGWTPQMDLPDEEPDRLSNKLLQYDPRQDQWTERATMKYSKYRFSTAVVNSEIYVLGGIGCVGRDKGQVRKCLDVVEIYNPDGNFWREGPPMPSAMLSLRTNSTNAGAVDGKLYVCGGFHGADRHEIISKEILELDPWENQWNVVAVNVLMHDNYDVCLVARMNPRDLIPPPSDLVEEGKDH</sequence>
<keyword evidence="1" id="KW-0880">Kelch repeat</keyword>
<dbReference type="Gene3D" id="2.120.10.80">
    <property type="entry name" value="Kelch-type beta propeller"/>
    <property type="match status" value="1"/>
</dbReference>
<dbReference type="PROSITE" id="PS50097">
    <property type="entry name" value="BTB"/>
    <property type="match status" value="1"/>
</dbReference>
<proteinExistence type="predicted"/>
<dbReference type="CDD" id="cd18485">
    <property type="entry name" value="BACK_KBTBD12"/>
    <property type="match status" value="1"/>
</dbReference>
<evidence type="ECO:0000313" key="5">
    <source>
        <dbReference type="Proteomes" id="UP000558488"/>
    </source>
</evidence>
<reference evidence="4 5" key="1">
    <citation type="journal article" date="2020" name="Nature">
        <title>Six reference-quality genomes reveal evolution of bat adaptations.</title>
        <authorList>
            <person name="Jebb D."/>
            <person name="Huang Z."/>
            <person name="Pippel M."/>
            <person name="Hughes G.M."/>
            <person name="Lavrichenko K."/>
            <person name="Devanna P."/>
            <person name="Winkler S."/>
            <person name="Jermiin L.S."/>
            <person name="Skirmuntt E.C."/>
            <person name="Katzourakis A."/>
            <person name="Burkitt-Gray L."/>
            <person name="Ray D.A."/>
            <person name="Sullivan K.A.M."/>
            <person name="Roscito J.G."/>
            <person name="Kirilenko B.M."/>
            <person name="Davalos L.M."/>
            <person name="Corthals A.P."/>
            <person name="Power M.L."/>
            <person name="Jones G."/>
            <person name="Ransome R.D."/>
            <person name="Dechmann D.K.N."/>
            <person name="Locatelli A.G."/>
            <person name="Puechmaille S.J."/>
            <person name="Fedrigo O."/>
            <person name="Jarvis E.D."/>
            <person name="Hiller M."/>
            <person name="Vernes S.C."/>
            <person name="Myers E.W."/>
            <person name="Teeling E.C."/>
        </authorList>
    </citation>
    <scope>NUCLEOTIDE SEQUENCE [LARGE SCALE GENOMIC DNA]</scope>
    <source>
        <strain evidence="4">MPipKuh1</strain>
        <tissue evidence="4">Flight muscle</tissue>
    </source>
</reference>
<gene>
    <name evidence="4" type="ORF">mPipKuh1_006974</name>
</gene>
<dbReference type="Pfam" id="PF00651">
    <property type="entry name" value="BTB"/>
    <property type="match status" value="1"/>
</dbReference>
<dbReference type="Proteomes" id="UP000558488">
    <property type="component" value="Unassembled WGS sequence"/>
</dbReference>
<protein>
    <submittedName>
        <fullName evidence="4">Kelch repeat and BTB domain containing 12</fullName>
    </submittedName>
</protein>
<dbReference type="InterPro" id="IPR011333">
    <property type="entry name" value="SKP1/BTB/POZ_sf"/>
</dbReference>
<dbReference type="InterPro" id="IPR017096">
    <property type="entry name" value="BTB-kelch_protein"/>
</dbReference>
<keyword evidence="2" id="KW-0677">Repeat</keyword>
<dbReference type="EMBL" id="JACAGB010000006">
    <property type="protein sequence ID" value="KAF6358365.1"/>
    <property type="molecule type" value="Genomic_DNA"/>
</dbReference>
<dbReference type="Pfam" id="PF07707">
    <property type="entry name" value="BACK"/>
    <property type="match status" value="1"/>
</dbReference>
<dbReference type="InterPro" id="IPR015915">
    <property type="entry name" value="Kelch-typ_b-propeller"/>
</dbReference>
<dbReference type="SMART" id="SM00225">
    <property type="entry name" value="BTB"/>
    <property type="match status" value="1"/>
</dbReference>
<dbReference type="Gene3D" id="1.25.40.420">
    <property type="match status" value="1"/>
</dbReference>
<dbReference type="SUPFAM" id="SSF54695">
    <property type="entry name" value="POZ domain"/>
    <property type="match status" value="1"/>
</dbReference>
<dbReference type="SMART" id="SM00612">
    <property type="entry name" value="Kelch"/>
    <property type="match status" value="4"/>
</dbReference>
<dbReference type="Gene3D" id="3.30.710.10">
    <property type="entry name" value="Potassium Channel Kv1.1, Chain A"/>
    <property type="match status" value="1"/>
</dbReference>
<accession>A0A7J7Y909</accession>
<feature type="domain" description="BTB" evidence="3">
    <location>
        <begin position="31"/>
        <end position="98"/>
    </location>
</feature>
<dbReference type="PIRSF" id="PIRSF037037">
    <property type="entry name" value="Kelch-like_protein_gigaxonin"/>
    <property type="match status" value="1"/>
</dbReference>
<dbReference type="CDD" id="cd18276">
    <property type="entry name" value="BTB_POZ_KBTBD12"/>
    <property type="match status" value="1"/>
</dbReference>
<dbReference type="SUPFAM" id="SSF117281">
    <property type="entry name" value="Kelch motif"/>
    <property type="match status" value="1"/>
</dbReference>
<dbReference type="SMART" id="SM00875">
    <property type="entry name" value="BACK"/>
    <property type="match status" value="1"/>
</dbReference>
<evidence type="ECO:0000256" key="2">
    <source>
        <dbReference type="ARBA" id="ARBA00022737"/>
    </source>
</evidence>
<evidence type="ECO:0000256" key="1">
    <source>
        <dbReference type="ARBA" id="ARBA00022441"/>
    </source>
</evidence>
<dbReference type="PANTHER" id="PTHR24412:SF491">
    <property type="entry name" value="KELCH REPEAT AND BTB DOMAIN-CONTAINING PROTEIN 12"/>
    <property type="match status" value="1"/>
</dbReference>
<comment type="caution">
    <text evidence="4">The sequence shown here is derived from an EMBL/GenBank/DDBJ whole genome shotgun (WGS) entry which is preliminary data.</text>
</comment>
<dbReference type="InterPro" id="IPR006652">
    <property type="entry name" value="Kelch_1"/>
</dbReference>
<keyword evidence="5" id="KW-1185">Reference proteome</keyword>
<dbReference type="PANTHER" id="PTHR24412">
    <property type="entry name" value="KELCH PROTEIN"/>
    <property type="match status" value="1"/>
</dbReference>
<dbReference type="InterPro" id="IPR000210">
    <property type="entry name" value="BTB/POZ_dom"/>
</dbReference>
<dbReference type="Pfam" id="PF24681">
    <property type="entry name" value="Kelch_KLHDC2_KLHL20_DRC7"/>
    <property type="match status" value="1"/>
</dbReference>
<evidence type="ECO:0000259" key="3">
    <source>
        <dbReference type="PROSITE" id="PS50097"/>
    </source>
</evidence>
<dbReference type="InterPro" id="IPR011705">
    <property type="entry name" value="BACK"/>
</dbReference>
<dbReference type="AlphaFoldDB" id="A0A7J7Y909"/>
<dbReference type="OrthoDB" id="45365at2759"/>